<accession>A0A7I9VHV3</accession>
<dbReference type="CDD" id="cd00060">
    <property type="entry name" value="FHA"/>
    <property type="match status" value="1"/>
</dbReference>
<dbReference type="SMART" id="SM00240">
    <property type="entry name" value="FHA"/>
    <property type="match status" value="1"/>
</dbReference>
<gene>
    <name evidence="3" type="ORF">AMYX_06660</name>
</gene>
<dbReference type="Pfam" id="PF00498">
    <property type="entry name" value="FHA"/>
    <property type="match status" value="1"/>
</dbReference>
<dbReference type="PROSITE" id="PS50006">
    <property type="entry name" value="FHA_DOMAIN"/>
    <property type="match status" value="1"/>
</dbReference>
<organism evidence="3 4">
    <name type="scientific">Anaeromyxobacter diazotrophicus</name>
    <dbReference type="NCBI Taxonomy" id="2590199"/>
    <lineage>
        <taxon>Bacteria</taxon>
        <taxon>Pseudomonadati</taxon>
        <taxon>Myxococcota</taxon>
        <taxon>Myxococcia</taxon>
        <taxon>Myxococcales</taxon>
        <taxon>Cystobacterineae</taxon>
        <taxon>Anaeromyxobacteraceae</taxon>
        <taxon>Anaeromyxobacter</taxon>
    </lineage>
</organism>
<evidence type="ECO:0000313" key="3">
    <source>
        <dbReference type="EMBL" id="GEJ55925.1"/>
    </source>
</evidence>
<feature type="region of interest" description="Disordered" evidence="1">
    <location>
        <begin position="411"/>
        <end position="451"/>
    </location>
</feature>
<dbReference type="InterPro" id="IPR049806">
    <property type="entry name" value="MasK-like_C"/>
</dbReference>
<comment type="caution">
    <text evidence="3">The sequence shown here is derived from an EMBL/GenBank/DDBJ whole genome shotgun (WGS) entry which is preliminary data.</text>
</comment>
<feature type="compositionally biased region" description="Basic and acidic residues" evidence="1">
    <location>
        <begin position="411"/>
        <end position="438"/>
    </location>
</feature>
<feature type="compositionally biased region" description="Low complexity" evidence="1">
    <location>
        <begin position="124"/>
        <end position="150"/>
    </location>
</feature>
<dbReference type="InterPro" id="IPR050923">
    <property type="entry name" value="Cell_Proc_Reg/RNA_Proc"/>
</dbReference>
<sequence length="674" mass="70457">MPTPLTLEVYRGDELVRTERFTREIIKIGRLASAHLCLEDERISRIHSVIEVGAEGVSIIDMGSAEGTFVNGKRVSKGSLKHGDEIKLGGLRIVVAGDGSPAAGPKNRALEVPAQAAARALPAAHANGQHANGQHANGHPHNGHAPNGHAVAPLQTSAGAALALRAAEPAPAQAAQAAVAPAPARPARPALALARPIDEEPVEEGAPDLGVELRVLWGDALLDAGTFVAPKQPVLVGEGPRCHFRLSGPDLPTSDFPILRHEGGEYRFLFARGMRGGVEDGGKLRTFGELVKSRAASQDEAVEGAWSVPVPRAGAARAELGSGLCVEARFRRPPKAAVVPWWERLDYRYLNLLLVLLFLQGGFVVAAKTTTRDMDLVQDDLAKGQQRMAKFVMKAPEQQPKVNPYLEKLKSDLRKEQPGEMAERHKGDEGQMGKKDAPKTNGRSAPKAIDPNAKELVKNSGLLAALGKGRGTGGLSTVFGQGGLGGDLKGAIGNMYGPVVGDSRGVGGLGLKGTGTGGGGAGETIGIGAVGTKGRGGGLGGYGSGVGGLGAKRDRDVAIATGETKVLGAIDPELIRKVIRDHADQVRYCYEQQLTLNPKLGGKVAIKWQINADGRASATLLDPSVPIDSDGLRTVGECIMSRIRTWEFPKPKGGGMAIVTYPWILRSSGSGSAG</sequence>
<dbReference type="NCBIfam" id="NF033760">
    <property type="entry name" value="gliding_GltG"/>
    <property type="match status" value="1"/>
</dbReference>
<dbReference type="EMBL" id="BJTG01000002">
    <property type="protein sequence ID" value="GEJ55925.1"/>
    <property type="molecule type" value="Genomic_DNA"/>
</dbReference>
<name>A0A7I9VHV3_9BACT</name>
<dbReference type="AlphaFoldDB" id="A0A7I9VHV3"/>
<protein>
    <recommendedName>
        <fullName evidence="2">FHA domain-containing protein</fullName>
    </recommendedName>
</protein>
<evidence type="ECO:0000256" key="1">
    <source>
        <dbReference type="SAM" id="MobiDB-lite"/>
    </source>
</evidence>
<reference evidence="4" key="1">
    <citation type="journal article" date="2020" name="Appl. Environ. Microbiol.">
        <title>Diazotrophic Anaeromyxobacter Isolates from Soils.</title>
        <authorList>
            <person name="Masuda Y."/>
            <person name="Yamanaka H."/>
            <person name="Xu Z.X."/>
            <person name="Shiratori Y."/>
            <person name="Aono T."/>
            <person name="Amachi S."/>
            <person name="Senoo K."/>
            <person name="Itoh H."/>
        </authorList>
    </citation>
    <scope>NUCLEOTIDE SEQUENCE [LARGE SCALE GENOMIC DNA]</scope>
    <source>
        <strain evidence="4">R267</strain>
    </source>
</reference>
<dbReference type="InterPro" id="IPR008984">
    <property type="entry name" value="SMAD_FHA_dom_sf"/>
</dbReference>
<dbReference type="SUPFAM" id="SSF49879">
    <property type="entry name" value="SMAD/FHA domain"/>
    <property type="match status" value="1"/>
</dbReference>
<dbReference type="InterPro" id="IPR000253">
    <property type="entry name" value="FHA_dom"/>
</dbReference>
<dbReference type="NCBIfam" id="NF033768">
    <property type="entry name" value="myxo_SS_tail"/>
    <property type="match status" value="1"/>
</dbReference>
<proteinExistence type="predicted"/>
<evidence type="ECO:0000313" key="4">
    <source>
        <dbReference type="Proteomes" id="UP000503640"/>
    </source>
</evidence>
<keyword evidence="4" id="KW-1185">Reference proteome</keyword>
<dbReference type="RefSeq" id="WP_176062960.1">
    <property type="nucleotide sequence ID" value="NZ_BJTG01000002.1"/>
</dbReference>
<dbReference type="Gene3D" id="2.60.200.20">
    <property type="match status" value="1"/>
</dbReference>
<feature type="region of interest" description="Disordered" evidence="1">
    <location>
        <begin position="124"/>
        <end position="151"/>
    </location>
</feature>
<evidence type="ECO:0000259" key="2">
    <source>
        <dbReference type="PROSITE" id="PS50006"/>
    </source>
</evidence>
<dbReference type="Proteomes" id="UP000503640">
    <property type="component" value="Unassembled WGS sequence"/>
</dbReference>
<feature type="domain" description="FHA" evidence="2">
    <location>
        <begin position="26"/>
        <end position="75"/>
    </location>
</feature>
<dbReference type="PANTHER" id="PTHR23308">
    <property type="entry name" value="NUCLEAR INHIBITOR OF PROTEIN PHOSPHATASE-1"/>
    <property type="match status" value="1"/>
</dbReference>